<keyword evidence="2" id="KW-1185">Reference proteome</keyword>
<dbReference type="Proteomes" id="UP001234989">
    <property type="component" value="Chromosome 2"/>
</dbReference>
<reference evidence="1" key="1">
    <citation type="submission" date="2023-08" db="EMBL/GenBank/DDBJ databases">
        <title>A de novo genome assembly of Solanum verrucosum Schlechtendal, a Mexican diploid species geographically isolated from the other diploid A-genome species in potato relatives.</title>
        <authorList>
            <person name="Hosaka K."/>
        </authorList>
    </citation>
    <scope>NUCLEOTIDE SEQUENCE</scope>
    <source>
        <tissue evidence="1">Young leaves</tissue>
    </source>
</reference>
<protein>
    <submittedName>
        <fullName evidence="1">Uncharacterized protein</fullName>
    </submittedName>
</protein>
<proteinExistence type="predicted"/>
<evidence type="ECO:0000313" key="2">
    <source>
        <dbReference type="Proteomes" id="UP001234989"/>
    </source>
</evidence>
<gene>
    <name evidence="1" type="ORF">MTR67_006997</name>
</gene>
<sequence length="109" mass="11841">MNTRRTPTRIVKEEIVNEGVPSQDPQGDQVPQGNEVSVDALAMTNEEVRSALLVMAQDVTTQAQAITAQATRGVETNVNPNVSTMASRLRDFMRMSPLVFLGSKVGEDP</sequence>
<dbReference type="EMBL" id="CP133613">
    <property type="protein sequence ID" value="WMV13612.1"/>
    <property type="molecule type" value="Genomic_DNA"/>
</dbReference>
<accession>A0AAF0TA71</accession>
<name>A0AAF0TA71_SOLVR</name>
<dbReference type="AlphaFoldDB" id="A0AAF0TA71"/>
<organism evidence="1 2">
    <name type="scientific">Solanum verrucosum</name>
    <dbReference type="NCBI Taxonomy" id="315347"/>
    <lineage>
        <taxon>Eukaryota</taxon>
        <taxon>Viridiplantae</taxon>
        <taxon>Streptophyta</taxon>
        <taxon>Embryophyta</taxon>
        <taxon>Tracheophyta</taxon>
        <taxon>Spermatophyta</taxon>
        <taxon>Magnoliopsida</taxon>
        <taxon>eudicotyledons</taxon>
        <taxon>Gunneridae</taxon>
        <taxon>Pentapetalae</taxon>
        <taxon>asterids</taxon>
        <taxon>lamiids</taxon>
        <taxon>Solanales</taxon>
        <taxon>Solanaceae</taxon>
        <taxon>Solanoideae</taxon>
        <taxon>Solaneae</taxon>
        <taxon>Solanum</taxon>
    </lineage>
</organism>
<evidence type="ECO:0000313" key="1">
    <source>
        <dbReference type="EMBL" id="WMV13612.1"/>
    </source>
</evidence>